<protein>
    <submittedName>
        <fullName evidence="1">Uncharacterized protein</fullName>
    </submittedName>
</protein>
<name>A0A0A8Z010_ARUDO</name>
<proteinExistence type="predicted"/>
<dbReference type="EMBL" id="GBRH01269703">
    <property type="protein sequence ID" value="JAD28192.1"/>
    <property type="molecule type" value="Transcribed_RNA"/>
</dbReference>
<evidence type="ECO:0000313" key="1">
    <source>
        <dbReference type="EMBL" id="JAD28192.1"/>
    </source>
</evidence>
<organism evidence="1">
    <name type="scientific">Arundo donax</name>
    <name type="common">Giant reed</name>
    <name type="synonym">Donax arundinaceus</name>
    <dbReference type="NCBI Taxonomy" id="35708"/>
    <lineage>
        <taxon>Eukaryota</taxon>
        <taxon>Viridiplantae</taxon>
        <taxon>Streptophyta</taxon>
        <taxon>Embryophyta</taxon>
        <taxon>Tracheophyta</taxon>
        <taxon>Spermatophyta</taxon>
        <taxon>Magnoliopsida</taxon>
        <taxon>Liliopsida</taxon>
        <taxon>Poales</taxon>
        <taxon>Poaceae</taxon>
        <taxon>PACMAD clade</taxon>
        <taxon>Arundinoideae</taxon>
        <taxon>Arundineae</taxon>
        <taxon>Arundo</taxon>
    </lineage>
</organism>
<dbReference type="AlphaFoldDB" id="A0A0A8Z010"/>
<sequence>MNISFFGNALLFFEMMGYSVLDSIFKTFNILQKLF</sequence>
<accession>A0A0A8Z010</accession>
<reference evidence="1" key="1">
    <citation type="submission" date="2014-09" db="EMBL/GenBank/DDBJ databases">
        <authorList>
            <person name="Magalhaes I.L.F."/>
            <person name="Oliveira U."/>
            <person name="Santos F.R."/>
            <person name="Vidigal T.H.D.A."/>
            <person name="Brescovit A.D."/>
            <person name="Santos A.J."/>
        </authorList>
    </citation>
    <scope>NUCLEOTIDE SEQUENCE</scope>
    <source>
        <tissue evidence="1">Shoot tissue taken approximately 20 cm above the soil surface</tissue>
    </source>
</reference>
<reference evidence="1" key="2">
    <citation type="journal article" date="2015" name="Data Brief">
        <title>Shoot transcriptome of the giant reed, Arundo donax.</title>
        <authorList>
            <person name="Barrero R.A."/>
            <person name="Guerrero F.D."/>
            <person name="Moolhuijzen P."/>
            <person name="Goolsby J.A."/>
            <person name="Tidwell J."/>
            <person name="Bellgard S.E."/>
            <person name="Bellgard M.I."/>
        </authorList>
    </citation>
    <scope>NUCLEOTIDE SEQUENCE</scope>
    <source>
        <tissue evidence="1">Shoot tissue taken approximately 20 cm above the soil surface</tissue>
    </source>
</reference>